<feature type="signal peptide" evidence="2">
    <location>
        <begin position="1"/>
        <end position="24"/>
    </location>
</feature>
<dbReference type="WBParaSite" id="ALUE_0002233801-mRNA-1">
    <property type="protein sequence ID" value="ALUE_0002233801-mRNA-1"/>
    <property type="gene ID" value="ALUE_0002233801"/>
</dbReference>
<name>A0A0M3IUB0_ASCLU</name>
<accession>A0A0M3IUB0</accession>
<evidence type="ECO:0000256" key="2">
    <source>
        <dbReference type="SAM" id="SignalP"/>
    </source>
</evidence>
<evidence type="ECO:0000313" key="4">
    <source>
        <dbReference type="WBParaSite" id="ALUE_0002233801-mRNA-1"/>
    </source>
</evidence>
<feature type="chain" id="PRO_5005657251" evidence="2">
    <location>
        <begin position="25"/>
        <end position="97"/>
    </location>
</feature>
<keyword evidence="2" id="KW-0732">Signal</keyword>
<feature type="region of interest" description="Disordered" evidence="1">
    <location>
        <begin position="23"/>
        <end position="50"/>
    </location>
</feature>
<feature type="compositionally biased region" description="Low complexity" evidence="1">
    <location>
        <begin position="37"/>
        <end position="50"/>
    </location>
</feature>
<protein>
    <submittedName>
        <fullName evidence="4">Uncharacterized protein</fullName>
    </submittedName>
</protein>
<reference evidence="4" key="1">
    <citation type="submission" date="2017-02" db="UniProtKB">
        <authorList>
            <consortium name="WormBaseParasite"/>
        </authorList>
    </citation>
    <scope>IDENTIFICATION</scope>
</reference>
<proteinExistence type="predicted"/>
<sequence length="97" mass="10420">MQFSTAFIIPLFLIITSIDDFAESSPSSEGWGGSSGTGWSSSPAGSFGGSSASGWGATFHTIHPLYALWEKNFDTAHAKSEGDDRPKMKNFTAWILQ</sequence>
<evidence type="ECO:0000256" key="1">
    <source>
        <dbReference type="SAM" id="MobiDB-lite"/>
    </source>
</evidence>
<organism evidence="3 4">
    <name type="scientific">Ascaris lumbricoides</name>
    <name type="common">Giant roundworm</name>
    <dbReference type="NCBI Taxonomy" id="6252"/>
    <lineage>
        <taxon>Eukaryota</taxon>
        <taxon>Metazoa</taxon>
        <taxon>Ecdysozoa</taxon>
        <taxon>Nematoda</taxon>
        <taxon>Chromadorea</taxon>
        <taxon>Rhabditida</taxon>
        <taxon>Spirurina</taxon>
        <taxon>Ascaridomorpha</taxon>
        <taxon>Ascaridoidea</taxon>
        <taxon>Ascarididae</taxon>
        <taxon>Ascaris</taxon>
    </lineage>
</organism>
<dbReference type="AlphaFoldDB" id="A0A0M3IUB0"/>
<keyword evidence="3" id="KW-1185">Reference proteome</keyword>
<dbReference type="Proteomes" id="UP000036681">
    <property type="component" value="Unplaced"/>
</dbReference>
<evidence type="ECO:0000313" key="3">
    <source>
        <dbReference type="Proteomes" id="UP000036681"/>
    </source>
</evidence>